<reference evidence="3" key="5">
    <citation type="submission" date="2020-01" db="EMBL/GenBank/DDBJ databases">
        <authorList>
            <consortium name="NCBI Pathogen Detection Project"/>
        </authorList>
    </citation>
    <scope>NUCLEOTIDE SEQUENCE</scope>
    <source>
        <strain evidence="3">OLC2673_Aeromonas</strain>
    </source>
</reference>
<gene>
    <name evidence="4" type="ORF">C6C11_18985</name>
    <name evidence="3" type="ORF">JAJ28_004535</name>
    <name evidence="5" type="ORF">PY771_20505</name>
</gene>
<dbReference type="KEGG" id="ahh:RY45_21035"/>
<accession>A0A081UWK8</accession>
<dbReference type="KEGG" id="aaj:BOQ57_20985"/>
<sequence length="238" mass="26958">MTVGIEEVMLPEEQLIGRTFTDEDRELLRSYDGLIDGLAELFGKHCEVVLHSLENLHESVIKIANGFNTGRNEGAPITDLALRMLKDIENTGQDYTQSYFARSRTGALMKSSTIAIRNSDKQVIGLICINLHINAPFHEFVAEFFPTPQQVERQSPETFANSVEELVAQTVDNTIDEINRDPTVANNAKNRFIVTQLFEKGIFDIKDSINLVADKLNISKHTVYLYIRQRKQGEDENE</sequence>
<evidence type="ECO:0000313" key="4">
    <source>
        <dbReference type="EMBL" id="RCF45423.1"/>
    </source>
</evidence>
<dbReference type="Proteomes" id="UP000859505">
    <property type="component" value="Unassembled WGS sequence"/>
</dbReference>
<dbReference type="EMBL" id="PUTQ01000031">
    <property type="protein sequence ID" value="RCF45423.1"/>
    <property type="molecule type" value="Genomic_DNA"/>
</dbReference>
<dbReference type="Proteomes" id="UP000253075">
    <property type="component" value="Unassembled WGS sequence"/>
</dbReference>
<name>A0A081UWK8_AERHY</name>
<feature type="domain" description="Transcriptional regulator DauR-like HTH" evidence="2">
    <location>
        <begin position="170"/>
        <end position="228"/>
    </location>
</feature>
<dbReference type="EMBL" id="CP118942">
    <property type="protein sequence ID" value="WEE25977.1"/>
    <property type="molecule type" value="Genomic_DNA"/>
</dbReference>
<dbReference type="AlphaFoldDB" id="A0A081UWK8"/>
<organism evidence="3 7">
    <name type="scientific">Aeromonas hydrophila</name>
    <dbReference type="NCBI Taxonomy" id="644"/>
    <lineage>
        <taxon>Bacteria</taxon>
        <taxon>Pseudomonadati</taxon>
        <taxon>Pseudomonadota</taxon>
        <taxon>Gammaproteobacteria</taxon>
        <taxon>Aeromonadales</taxon>
        <taxon>Aeromonadaceae</taxon>
        <taxon>Aeromonas</taxon>
    </lineage>
</organism>
<reference evidence="4" key="4">
    <citation type="submission" date="2018-02" db="EMBL/GenBank/DDBJ databases">
        <authorList>
            <person name="Williamson C."/>
        </authorList>
    </citation>
    <scope>NUCLEOTIDE SEQUENCE</scope>
    <source>
        <strain evidence="4">AFG_SD03_1510_Ahy_093</strain>
    </source>
</reference>
<reference evidence="6" key="3">
    <citation type="submission" date="2018-02" db="EMBL/GenBank/DDBJ databases">
        <title>Phenotypic characterization and whole genome analysis of multidrug-resistant, extended-spectrum beta-lactamase-producing bacteria isolated from dogs in Germany.</title>
        <authorList>
            <person name="Williamson C."/>
        </authorList>
    </citation>
    <scope>NUCLEOTIDE SEQUENCE [LARGE SCALE GENOMIC DNA]</scope>
    <source>
        <strain evidence="6">AFG_SD03_1510_Ahy_093</strain>
    </source>
</reference>
<dbReference type="OMA" id="IGAFCIN"/>
<dbReference type="Pfam" id="PF08348">
    <property type="entry name" value="PAS_6"/>
    <property type="match status" value="1"/>
</dbReference>
<dbReference type="PANTHER" id="PTHR35568:SF1">
    <property type="entry name" value="TRANSCRIPTIONAL REGULATOR DAUR"/>
    <property type="match status" value="1"/>
</dbReference>
<evidence type="ECO:0000313" key="5">
    <source>
        <dbReference type="EMBL" id="WEE25977.1"/>
    </source>
</evidence>
<feature type="domain" description="YheO-like" evidence="1">
    <location>
        <begin position="28"/>
        <end position="136"/>
    </location>
</feature>
<dbReference type="InterPro" id="IPR039445">
    <property type="entry name" value="DauR-like_HTH"/>
</dbReference>
<proteinExistence type="predicted"/>
<evidence type="ECO:0000313" key="3">
    <source>
        <dbReference type="EMBL" id="HAT6346718.1"/>
    </source>
</evidence>
<reference evidence="4 6" key="2">
    <citation type="journal article" date="2018" name="PLoS ONE">
        <title>Phenotypic characterization and whole genome analysis of extended-spectrum beta-lactamase-producing bacteria isolated from dogs in Germany.</title>
        <authorList>
            <person name="Boehmer T."/>
            <person name="Vogler A.J."/>
            <person name="Thomas A."/>
            <person name="Sauer S."/>
            <person name="Hergenroether M."/>
            <person name="Straubinger R.K."/>
            <person name="Birdsell D."/>
            <person name="Keim P."/>
            <person name="Sahl J.W."/>
            <person name="Williamson C.H."/>
            <person name="Riehm J.M."/>
        </authorList>
    </citation>
    <scope>NUCLEOTIDE SEQUENCE [LARGE SCALE GENOMIC DNA]</scope>
    <source>
        <strain evidence="4 6">AFG_SD03_1510_Ahy_093</strain>
    </source>
</reference>
<dbReference type="GeneID" id="4487347"/>
<dbReference type="EMBL" id="DACTUL010000068">
    <property type="protein sequence ID" value="HAT6346718.1"/>
    <property type="molecule type" value="Genomic_DNA"/>
</dbReference>
<evidence type="ECO:0000259" key="1">
    <source>
        <dbReference type="Pfam" id="PF08348"/>
    </source>
</evidence>
<evidence type="ECO:0000313" key="6">
    <source>
        <dbReference type="Proteomes" id="UP000253075"/>
    </source>
</evidence>
<dbReference type="PANTHER" id="PTHR35568">
    <property type="entry name" value="TRANSCRIPTIONAL REGULATOR DAUR"/>
    <property type="match status" value="1"/>
</dbReference>
<reference evidence="5" key="6">
    <citation type="submission" date="2023-02" db="EMBL/GenBank/DDBJ databases">
        <title>The sequence of Aeromonas hydrophila K533.</title>
        <authorList>
            <person name="Luo X."/>
        </authorList>
    </citation>
    <scope>NUCLEOTIDE SEQUENCE</scope>
    <source>
        <strain evidence="5">K533</strain>
    </source>
</reference>
<dbReference type="InterPro" id="IPR013559">
    <property type="entry name" value="YheO"/>
</dbReference>
<dbReference type="RefSeq" id="WP_005306294.1">
    <property type="nucleotide sequence ID" value="NZ_AP019193.1"/>
</dbReference>
<dbReference type="Pfam" id="PF13309">
    <property type="entry name" value="HTH_22"/>
    <property type="match status" value="1"/>
</dbReference>
<evidence type="ECO:0000259" key="2">
    <source>
        <dbReference type="Pfam" id="PF13309"/>
    </source>
</evidence>
<dbReference type="KEGG" id="ahi:VU14_01530"/>
<dbReference type="InterPro" id="IPR039446">
    <property type="entry name" value="DauR-like"/>
</dbReference>
<dbReference type="Proteomes" id="UP001214666">
    <property type="component" value="Chromosome"/>
</dbReference>
<reference evidence="3" key="1">
    <citation type="journal article" date="2018" name="Genome Biol.">
        <title>SKESA: strategic k-mer extension for scrupulous assemblies.</title>
        <authorList>
            <person name="Souvorov A."/>
            <person name="Agarwala R."/>
            <person name="Lipman D.J."/>
        </authorList>
    </citation>
    <scope>NUCLEOTIDE SEQUENCE</scope>
    <source>
        <strain evidence="3">OLC2673_Aeromonas</strain>
    </source>
</reference>
<protein>
    <submittedName>
        <fullName evidence="3">Transcriptional regulator</fullName>
    </submittedName>
</protein>
<dbReference type="eggNOG" id="COG2964">
    <property type="taxonomic scope" value="Bacteria"/>
</dbReference>
<evidence type="ECO:0000313" key="7">
    <source>
        <dbReference type="Proteomes" id="UP000859505"/>
    </source>
</evidence>